<feature type="domain" description="Response regulatory" evidence="11">
    <location>
        <begin position="338"/>
        <end position="456"/>
    </location>
</feature>
<dbReference type="OrthoDB" id="227596at2"/>
<dbReference type="AlphaFoldDB" id="A0A0H3D5G1"/>
<feature type="modified residue" description="4-aspartylphosphate" evidence="9">
    <location>
        <position position="389"/>
    </location>
</feature>
<evidence type="ECO:0000313" key="12">
    <source>
        <dbReference type="EMBL" id="ADJ45343.1"/>
    </source>
</evidence>
<keyword evidence="5" id="KW-0547">Nucleotide-binding</keyword>
<dbReference type="SUPFAM" id="SSF55874">
    <property type="entry name" value="ATPase domain of HSP90 chaperone/DNA topoisomerase II/histidine kinase"/>
    <property type="match status" value="1"/>
</dbReference>
<dbReference type="InterPro" id="IPR036890">
    <property type="entry name" value="HATPase_C_sf"/>
</dbReference>
<proteinExistence type="predicted"/>
<evidence type="ECO:0000256" key="7">
    <source>
        <dbReference type="ARBA" id="ARBA00022840"/>
    </source>
</evidence>
<organism evidence="12 13">
    <name type="scientific">Amycolatopsis mediterranei (strain U-32)</name>
    <dbReference type="NCBI Taxonomy" id="749927"/>
    <lineage>
        <taxon>Bacteria</taxon>
        <taxon>Bacillati</taxon>
        <taxon>Actinomycetota</taxon>
        <taxon>Actinomycetes</taxon>
        <taxon>Pseudonocardiales</taxon>
        <taxon>Pseudonocardiaceae</taxon>
        <taxon>Amycolatopsis</taxon>
    </lineage>
</organism>
<dbReference type="GO" id="GO:0000155">
    <property type="term" value="F:phosphorelay sensor kinase activity"/>
    <property type="evidence" value="ECO:0007669"/>
    <property type="project" value="InterPro"/>
</dbReference>
<dbReference type="InterPro" id="IPR001789">
    <property type="entry name" value="Sig_transdc_resp-reg_receiver"/>
</dbReference>
<name>A0A0H3D5G1_AMYMU</name>
<evidence type="ECO:0000256" key="2">
    <source>
        <dbReference type="ARBA" id="ARBA00012438"/>
    </source>
</evidence>
<accession>A0A0H3D5G1</accession>
<evidence type="ECO:0000256" key="6">
    <source>
        <dbReference type="ARBA" id="ARBA00022777"/>
    </source>
</evidence>
<dbReference type="eggNOG" id="COG2197">
    <property type="taxonomic scope" value="Bacteria"/>
</dbReference>
<dbReference type="CDD" id="cd16917">
    <property type="entry name" value="HATPase_UhpB-NarQ-NarX-like"/>
    <property type="match status" value="1"/>
</dbReference>
<comment type="catalytic activity">
    <reaction evidence="1">
        <text>ATP + protein L-histidine = ADP + protein N-phospho-L-histidine.</text>
        <dbReference type="EC" id="2.7.13.3"/>
    </reaction>
</comment>
<evidence type="ECO:0000256" key="5">
    <source>
        <dbReference type="ARBA" id="ARBA00022741"/>
    </source>
</evidence>
<evidence type="ECO:0000256" key="8">
    <source>
        <dbReference type="ARBA" id="ARBA00023012"/>
    </source>
</evidence>
<dbReference type="GO" id="GO:0016020">
    <property type="term" value="C:membrane"/>
    <property type="evidence" value="ECO:0007669"/>
    <property type="project" value="InterPro"/>
</dbReference>
<evidence type="ECO:0000256" key="9">
    <source>
        <dbReference type="PROSITE-ProRule" id="PRU00169"/>
    </source>
</evidence>
<dbReference type="Proteomes" id="UP000000328">
    <property type="component" value="Chromosome"/>
</dbReference>
<keyword evidence="8" id="KW-0902">Two-component regulatory system</keyword>
<dbReference type="GO" id="GO:0005524">
    <property type="term" value="F:ATP binding"/>
    <property type="evidence" value="ECO:0007669"/>
    <property type="project" value="UniProtKB-KW"/>
</dbReference>
<dbReference type="PANTHER" id="PTHR24421:SF10">
    <property type="entry name" value="NITRATE_NITRITE SENSOR PROTEIN NARQ"/>
    <property type="match status" value="1"/>
</dbReference>
<keyword evidence="7" id="KW-0067">ATP-binding</keyword>
<dbReference type="SMART" id="SM00448">
    <property type="entry name" value="REC"/>
    <property type="match status" value="1"/>
</dbReference>
<dbReference type="SUPFAM" id="SSF52172">
    <property type="entry name" value="CheY-like"/>
    <property type="match status" value="1"/>
</dbReference>
<evidence type="ECO:0000256" key="4">
    <source>
        <dbReference type="ARBA" id="ARBA00022679"/>
    </source>
</evidence>
<dbReference type="Gene3D" id="1.20.5.1930">
    <property type="match status" value="1"/>
</dbReference>
<dbReference type="CDD" id="cd17535">
    <property type="entry name" value="REC_NarL-like"/>
    <property type="match status" value="1"/>
</dbReference>
<dbReference type="HOGENOM" id="CLU_000445_20_1_11"/>
<gene>
    <name evidence="12" type="ordered locus">AMED_3557</name>
</gene>
<dbReference type="InterPro" id="IPR058245">
    <property type="entry name" value="NreC/VraR/RcsB-like_REC"/>
</dbReference>
<evidence type="ECO:0000256" key="3">
    <source>
        <dbReference type="ARBA" id="ARBA00022553"/>
    </source>
</evidence>
<reference evidence="12 13" key="1">
    <citation type="journal article" date="2010" name="Cell Res.">
        <title>Complete genome sequence of the rifamycin SV-producing Amycolatopsis mediterranei U32 revealed its genetic characteristics in phylogeny and metabolism.</title>
        <authorList>
            <person name="Zhao W."/>
            <person name="Zhong Y."/>
            <person name="Yuan H."/>
            <person name="Wang J."/>
            <person name="Zheng H."/>
            <person name="Wang Y."/>
            <person name="Cen X."/>
            <person name="Xu F."/>
            <person name="Bai J."/>
            <person name="Han X."/>
            <person name="Lu G."/>
            <person name="Zhu Y."/>
            <person name="Shao Z."/>
            <person name="Yan H."/>
            <person name="Li C."/>
            <person name="Peng N."/>
            <person name="Zhang Z."/>
            <person name="Zhang Y."/>
            <person name="Lin W."/>
            <person name="Fan Y."/>
            <person name="Qin Z."/>
            <person name="Hu Y."/>
            <person name="Zhu B."/>
            <person name="Wang S."/>
            <person name="Ding X."/>
            <person name="Zhao G.P."/>
        </authorList>
    </citation>
    <scope>NUCLEOTIDE SEQUENCE [LARGE SCALE GENOMIC DNA]</scope>
    <source>
        <strain evidence="13">U-32</strain>
    </source>
</reference>
<evidence type="ECO:0000313" key="13">
    <source>
        <dbReference type="Proteomes" id="UP000000328"/>
    </source>
</evidence>
<dbReference type="Pfam" id="PF00072">
    <property type="entry name" value="Response_reg"/>
    <property type="match status" value="1"/>
</dbReference>
<dbReference type="GO" id="GO:0046983">
    <property type="term" value="F:protein dimerization activity"/>
    <property type="evidence" value="ECO:0007669"/>
    <property type="project" value="InterPro"/>
</dbReference>
<sequence>MPRLDVVVTAALVALTVANVAARPDAGRLIHVAGILTVAPLAPRQVTPVAVMTVTACAVTVYSALESAELPNAGLGLLIAMFTVGTMCSTPVAALMWLLSVLCFLPTFLNPSSDFKLAKLLESALILFCSWALGESTKRWAQRVQLQAEQARRAVADERVRIARELHAVVAHHMSVISLQAGLARYVFDSDPQTARTAVATIDGTSREALQEMRRLLDVLRLDDDGEVDLSPQPGIEAVPGLVERVRAAGLAVELVVTGRPRPVSPGVAISAYRIAQESLTNVLKHAGAASARVGIAYHGRCVEVRITDDGAGARTGGGPSSYGMRERTDLYGGTFEAGPRPDDQPLVRAGLAGLLEAAPGIDVVAEAANGVDAVASATATRPDVVLMDVRMPELDGISATRRILSRDPGWQPRIIILTTFDISEYVYTSLREGASGFLLKDTPADRVIAAIHAVAAGDVLLSPRITRRLIESFARHHVVAAYESGLIVPSSAD</sequence>
<evidence type="ECO:0000256" key="10">
    <source>
        <dbReference type="SAM" id="Phobius"/>
    </source>
</evidence>
<keyword evidence="10" id="KW-1133">Transmembrane helix</keyword>
<dbReference type="EC" id="2.7.13.3" evidence="2"/>
<dbReference type="EMBL" id="CP002000">
    <property type="protein sequence ID" value="ADJ45343.1"/>
    <property type="molecule type" value="Genomic_DNA"/>
</dbReference>
<dbReference type="PANTHER" id="PTHR24421">
    <property type="entry name" value="NITRATE/NITRITE SENSOR PROTEIN NARX-RELATED"/>
    <property type="match status" value="1"/>
</dbReference>
<dbReference type="Gene3D" id="3.40.50.2300">
    <property type="match status" value="1"/>
</dbReference>
<dbReference type="InterPro" id="IPR011712">
    <property type="entry name" value="Sig_transdc_His_kin_sub3_dim/P"/>
</dbReference>
<keyword evidence="10" id="KW-0472">Membrane</keyword>
<dbReference type="Gene3D" id="3.30.565.10">
    <property type="entry name" value="Histidine kinase-like ATPase, C-terminal domain"/>
    <property type="match status" value="1"/>
</dbReference>
<feature type="transmembrane region" description="Helical" evidence="10">
    <location>
        <begin position="77"/>
        <end position="109"/>
    </location>
</feature>
<dbReference type="InterPro" id="IPR050482">
    <property type="entry name" value="Sensor_HK_TwoCompSys"/>
</dbReference>
<evidence type="ECO:0000256" key="1">
    <source>
        <dbReference type="ARBA" id="ARBA00000085"/>
    </source>
</evidence>
<dbReference type="InterPro" id="IPR011006">
    <property type="entry name" value="CheY-like_superfamily"/>
</dbReference>
<dbReference type="eggNOG" id="COG4585">
    <property type="taxonomic scope" value="Bacteria"/>
</dbReference>
<evidence type="ECO:0000259" key="11">
    <source>
        <dbReference type="PROSITE" id="PS50110"/>
    </source>
</evidence>
<protein>
    <recommendedName>
        <fullName evidence="2">histidine kinase</fullName>
        <ecNumber evidence="2">2.7.13.3</ecNumber>
    </recommendedName>
</protein>
<dbReference type="KEGG" id="amd:AMED_3557"/>
<dbReference type="Pfam" id="PF07730">
    <property type="entry name" value="HisKA_3"/>
    <property type="match status" value="1"/>
</dbReference>
<feature type="transmembrane region" description="Helical" evidence="10">
    <location>
        <begin position="46"/>
        <end position="65"/>
    </location>
</feature>
<dbReference type="PROSITE" id="PS50110">
    <property type="entry name" value="RESPONSE_REGULATORY"/>
    <property type="match status" value="1"/>
</dbReference>
<dbReference type="PATRIC" id="fig|749927.5.peg.3674"/>
<keyword evidence="6 12" id="KW-0418">Kinase</keyword>
<keyword evidence="4" id="KW-0808">Transferase</keyword>
<keyword evidence="10" id="KW-0812">Transmembrane</keyword>
<keyword evidence="3 9" id="KW-0597">Phosphoprotein</keyword>